<reference evidence="1" key="1">
    <citation type="submission" date="2020-03" db="EMBL/GenBank/DDBJ databases">
        <title>Molecular networking-based the target discovery of potent antiproliferative macrolactams: 5/6/7/16 polycyclic ansamycins and glycosylated trienomycin from Streptomyces cacaoi subsp. asoensis.</title>
        <authorList>
            <person name="Liu L.-L."/>
        </authorList>
    </citation>
    <scope>NUCLEOTIDE SEQUENCE [LARGE SCALE GENOMIC DNA]</scope>
    <source>
        <strain evidence="1">H2S5</strain>
    </source>
</reference>
<organism evidence="1 2">
    <name type="scientific">Streptomyces asoensis</name>
    <dbReference type="NCBI Taxonomy" id="249586"/>
    <lineage>
        <taxon>Bacteria</taxon>
        <taxon>Bacillati</taxon>
        <taxon>Actinomycetota</taxon>
        <taxon>Actinomycetes</taxon>
        <taxon>Kitasatosporales</taxon>
        <taxon>Streptomycetaceae</taxon>
        <taxon>Streptomyces</taxon>
    </lineage>
</organism>
<dbReference type="AlphaFoldDB" id="A0A6M4X6T7"/>
<evidence type="ECO:0000313" key="2">
    <source>
        <dbReference type="Proteomes" id="UP000502665"/>
    </source>
</evidence>
<keyword evidence="2" id="KW-1185">Reference proteome</keyword>
<sequence length="86" mass="9980">MRLTVAVVQQLLEMNEGFTARTETSQKNYSESRTYRIAGGQLLYDSSGKTSWADSRFSHKDQIANIDTTRYFLRKYLHRLNTDGLQ</sequence>
<protein>
    <submittedName>
        <fullName evidence="1">Uncharacterized protein</fullName>
    </submittedName>
</protein>
<dbReference type="RefSeq" id="WP_171399226.1">
    <property type="nucleotide sequence ID" value="NZ_CP049838.1"/>
</dbReference>
<dbReference type="EMBL" id="CP049838">
    <property type="protein sequence ID" value="QJT03823.1"/>
    <property type="molecule type" value="Genomic_DNA"/>
</dbReference>
<proteinExistence type="predicted"/>
<accession>A0A6M4X6T7</accession>
<name>A0A6M4X6T7_9ACTN</name>
<dbReference type="Proteomes" id="UP000502665">
    <property type="component" value="Chromosome"/>
</dbReference>
<evidence type="ECO:0000313" key="1">
    <source>
        <dbReference type="EMBL" id="QJT03823.1"/>
    </source>
</evidence>
<gene>
    <name evidence="1" type="ORF">G9272_28995</name>
</gene>